<dbReference type="InterPro" id="IPR013651">
    <property type="entry name" value="ATP-grasp_RimK-type"/>
</dbReference>
<evidence type="ECO:0000313" key="4">
    <source>
        <dbReference type="Proteomes" id="UP000053904"/>
    </source>
</evidence>
<accession>A0A101HIK6</accession>
<keyword evidence="1" id="KW-0067">ATP-binding</keyword>
<dbReference type="PROSITE" id="PS50975">
    <property type="entry name" value="ATP_GRASP"/>
    <property type="match status" value="1"/>
</dbReference>
<evidence type="ECO:0000259" key="2">
    <source>
        <dbReference type="PROSITE" id="PS50975"/>
    </source>
</evidence>
<protein>
    <submittedName>
        <fullName evidence="3">Seg</fullName>
    </submittedName>
</protein>
<dbReference type="PANTHER" id="PTHR21621:SF0">
    <property type="entry name" value="BETA-CITRYLGLUTAMATE SYNTHASE B-RELATED"/>
    <property type="match status" value="1"/>
</dbReference>
<comment type="caution">
    <text evidence="3">The sequence shown here is derived from an EMBL/GenBank/DDBJ whole genome shotgun (WGS) entry which is preliminary data.</text>
</comment>
<dbReference type="EMBL" id="LGGO01000025">
    <property type="protein sequence ID" value="KUK77521.1"/>
    <property type="molecule type" value="Genomic_DNA"/>
</dbReference>
<dbReference type="GO" id="GO:0009432">
    <property type="term" value="P:SOS response"/>
    <property type="evidence" value="ECO:0007669"/>
    <property type="project" value="TreeGrafter"/>
</dbReference>
<dbReference type="GO" id="GO:0005524">
    <property type="term" value="F:ATP binding"/>
    <property type="evidence" value="ECO:0007669"/>
    <property type="project" value="UniProtKB-UniRule"/>
</dbReference>
<name>A0A101HIK6_9BACT</name>
<keyword evidence="1" id="KW-0547">Nucleotide-binding</keyword>
<organism evidence="3 4">
    <name type="scientific">candidate division WS6 bacterium 34_10</name>
    <dbReference type="NCBI Taxonomy" id="1641389"/>
    <lineage>
        <taxon>Bacteria</taxon>
        <taxon>Candidatus Dojkabacteria</taxon>
    </lineage>
</organism>
<evidence type="ECO:0000313" key="3">
    <source>
        <dbReference type="EMBL" id="KUK77521.1"/>
    </source>
</evidence>
<dbReference type="GO" id="GO:0018169">
    <property type="term" value="F:ribosomal S6-glutamic acid ligase activity"/>
    <property type="evidence" value="ECO:0007669"/>
    <property type="project" value="TreeGrafter"/>
</dbReference>
<dbReference type="GO" id="GO:0005737">
    <property type="term" value="C:cytoplasm"/>
    <property type="evidence" value="ECO:0007669"/>
    <property type="project" value="TreeGrafter"/>
</dbReference>
<gene>
    <name evidence="3" type="ORF">XD93_0277</name>
</gene>
<dbReference type="InterPro" id="IPR011761">
    <property type="entry name" value="ATP-grasp"/>
</dbReference>
<dbReference type="Gene3D" id="3.30.470.20">
    <property type="entry name" value="ATP-grasp fold, B domain"/>
    <property type="match status" value="1"/>
</dbReference>
<feature type="domain" description="ATP-grasp" evidence="2">
    <location>
        <begin position="125"/>
        <end position="313"/>
    </location>
</feature>
<dbReference type="AlphaFoldDB" id="A0A101HIK6"/>
<dbReference type="SUPFAM" id="SSF56059">
    <property type="entry name" value="Glutathione synthetase ATP-binding domain-like"/>
    <property type="match status" value="1"/>
</dbReference>
<evidence type="ECO:0000256" key="1">
    <source>
        <dbReference type="PROSITE-ProRule" id="PRU00409"/>
    </source>
</evidence>
<dbReference type="GO" id="GO:0046872">
    <property type="term" value="F:metal ion binding"/>
    <property type="evidence" value="ECO:0007669"/>
    <property type="project" value="InterPro"/>
</dbReference>
<dbReference type="Pfam" id="PF08443">
    <property type="entry name" value="RimK"/>
    <property type="match status" value="1"/>
</dbReference>
<sequence length="315" mass="36696">MRYLIIDKEHRVKGPRKGKYSTAVERIMSELANKDIPYSFAYLTQIEFLLKDGETSIKVNGIDITEYSHILFRGHNLHNPKEYETKRLIIDWVDHYNTSKKKDKILVQNSKAIKNMPYYNKIFTAQFCSTHNIPYFDTYYRTDGDYLNKNILDDYPIIIKEYSGVNRLEKKMGKEVVKKNVYKIDSPKDYSQKGLKGQDLTNFFIQEFTENAEDIRIFVKQGKVIGGWKRKATKGFMTVNKGEYSMYNNPDKEISALAKKVSKLLEADFIAVDFMYKNDKPYLQEISLHPGFKAYETKIEDGTPVNIAEAIITAF</sequence>
<dbReference type="Proteomes" id="UP000053904">
    <property type="component" value="Unassembled WGS sequence"/>
</dbReference>
<proteinExistence type="predicted"/>
<reference evidence="4" key="1">
    <citation type="journal article" date="2015" name="MBio">
        <title>Genome-Resolved Metagenomic Analysis Reveals Roles for Candidate Phyla and Other Microbial Community Members in Biogeochemical Transformations in Oil Reservoirs.</title>
        <authorList>
            <person name="Hu P."/>
            <person name="Tom L."/>
            <person name="Singh A."/>
            <person name="Thomas B.C."/>
            <person name="Baker B.J."/>
            <person name="Piceno Y.M."/>
            <person name="Andersen G.L."/>
            <person name="Banfield J.F."/>
        </authorList>
    </citation>
    <scope>NUCLEOTIDE SEQUENCE [LARGE SCALE GENOMIC DNA]</scope>
</reference>
<dbReference type="PANTHER" id="PTHR21621">
    <property type="entry name" value="RIBOSOMAL PROTEIN S6 MODIFICATION PROTEIN"/>
    <property type="match status" value="1"/>
</dbReference>